<evidence type="ECO:0000259" key="2">
    <source>
        <dbReference type="Pfam" id="PF03816"/>
    </source>
</evidence>
<name>A0A2H0E0X7_9BACT</name>
<dbReference type="PANTHER" id="PTHR33392:SF6">
    <property type="entry name" value="POLYISOPRENYL-TEICHOIC ACID--PEPTIDOGLYCAN TEICHOIC ACID TRANSFERASE TAGU"/>
    <property type="match status" value="1"/>
</dbReference>
<dbReference type="AlphaFoldDB" id="A0A2H0E0X7"/>
<reference evidence="3 4" key="1">
    <citation type="submission" date="2017-09" db="EMBL/GenBank/DDBJ databases">
        <title>Depth-based differentiation of microbial function through sediment-hosted aquifers and enrichment of novel symbionts in the deep terrestrial subsurface.</title>
        <authorList>
            <person name="Probst A.J."/>
            <person name="Ladd B."/>
            <person name="Jarett J.K."/>
            <person name="Geller-Mcgrath D.E."/>
            <person name="Sieber C.M."/>
            <person name="Emerson J.B."/>
            <person name="Anantharaman K."/>
            <person name="Thomas B.C."/>
            <person name="Malmstrom R."/>
            <person name="Stieglmeier M."/>
            <person name="Klingl A."/>
            <person name="Woyke T."/>
            <person name="Ryan C.M."/>
            <person name="Banfield J.F."/>
        </authorList>
    </citation>
    <scope>NUCLEOTIDE SEQUENCE [LARGE SCALE GENOMIC DNA]</scope>
    <source>
        <strain evidence="3">CG22_combo_CG10-13_8_21_14_all_01_47_9</strain>
    </source>
</reference>
<dbReference type="InterPro" id="IPR004474">
    <property type="entry name" value="LytR_CpsA_psr"/>
</dbReference>
<protein>
    <recommendedName>
        <fullName evidence="2">Cell envelope-related transcriptional attenuator domain-containing protein</fullName>
    </recommendedName>
</protein>
<dbReference type="Pfam" id="PF03816">
    <property type="entry name" value="LytR_cpsA_psr"/>
    <property type="match status" value="1"/>
</dbReference>
<dbReference type="PANTHER" id="PTHR33392">
    <property type="entry name" value="POLYISOPRENYL-TEICHOIC ACID--PEPTIDOGLYCAN TEICHOIC ACID TRANSFERASE TAGU"/>
    <property type="match status" value="1"/>
</dbReference>
<accession>A0A2H0E0X7</accession>
<comment type="caution">
    <text evidence="3">The sequence shown here is derived from an EMBL/GenBank/DDBJ whole genome shotgun (WGS) entry which is preliminary data.</text>
</comment>
<proteinExistence type="inferred from homology"/>
<evidence type="ECO:0000256" key="1">
    <source>
        <dbReference type="ARBA" id="ARBA00006068"/>
    </source>
</evidence>
<organism evidence="3 4">
    <name type="scientific">Candidatus Beckwithbacteria bacterium CG22_combo_CG10-13_8_21_14_all_01_47_9</name>
    <dbReference type="NCBI Taxonomy" id="1974496"/>
    <lineage>
        <taxon>Bacteria</taxon>
        <taxon>Candidatus Beckwithiibacteriota</taxon>
    </lineage>
</organism>
<evidence type="ECO:0000313" key="4">
    <source>
        <dbReference type="Proteomes" id="UP000229981"/>
    </source>
</evidence>
<dbReference type="InterPro" id="IPR050922">
    <property type="entry name" value="LytR/CpsA/Psr_CW_biosynth"/>
</dbReference>
<dbReference type="Proteomes" id="UP000229981">
    <property type="component" value="Unassembled WGS sequence"/>
</dbReference>
<feature type="domain" description="Cell envelope-related transcriptional attenuator" evidence="2">
    <location>
        <begin position="80"/>
        <end position="244"/>
    </location>
</feature>
<gene>
    <name evidence="3" type="ORF">COW80_03890</name>
</gene>
<sequence>MPEIAKIKRRLIKYAWLGRWLVLAAGLALVIGLVRGLAPKAKIGLKLINPTINRLQSFRGRTNILLLGVGGEGHEAGDLTDSIILLSADLTSGDVVLVSLPRDIWVVSLAAKLNTAYHYGETKQEGGGLILAKAAVGEVMNQPVHYGAVVDFSGFERAIDVLGGIEVEVPRGFADRQYPIPGKEDAEPEAARYETVEFKSGRQTFDGVTALKYVRSRHADGEEGTDYSRAQRQQRVILAFRDKLLKAKTLLNFGKIKQLKQIAADSVETDIKPEVYADMIKLGLKLDREQLRTGVLDQGSQSEDIPALLYNPPVSRYGQWVLLPAGDDWNVVFQYTLRPMGAAARR</sequence>
<dbReference type="Gene3D" id="3.40.630.190">
    <property type="entry name" value="LCP protein"/>
    <property type="match status" value="1"/>
</dbReference>
<dbReference type="NCBIfam" id="TIGR00350">
    <property type="entry name" value="lytR_cpsA_psr"/>
    <property type="match status" value="1"/>
</dbReference>
<dbReference type="EMBL" id="PCTU01000098">
    <property type="protein sequence ID" value="PIP87788.1"/>
    <property type="molecule type" value="Genomic_DNA"/>
</dbReference>
<evidence type="ECO:0000313" key="3">
    <source>
        <dbReference type="EMBL" id="PIP87788.1"/>
    </source>
</evidence>
<comment type="similarity">
    <text evidence="1">Belongs to the LytR/CpsA/Psr (LCP) family.</text>
</comment>